<evidence type="ECO:0000256" key="5">
    <source>
        <dbReference type="ARBA" id="ARBA00022759"/>
    </source>
</evidence>
<evidence type="ECO:0000256" key="11">
    <source>
        <dbReference type="ARBA" id="ARBA00023204"/>
    </source>
</evidence>
<dbReference type="HAMAP" id="MF_00034">
    <property type="entry name" value="RuvC"/>
    <property type="match status" value="1"/>
</dbReference>
<dbReference type="PANTHER" id="PTHR30194:SF3">
    <property type="entry name" value="CROSSOVER JUNCTION ENDODEOXYRIBONUCLEASE RUVC"/>
    <property type="match status" value="1"/>
</dbReference>
<dbReference type="InterPro" id="IPR012337">
    <property type="entry name" value="RNaseH-like_sf"/>
</dbReference>
<keyword evidence="5" id="KW-0255">Endonuclease</keyword>
<dbReference type="Pfam" id="PF02075">
    <property type="entry name" value="RuvC"/>
    <property type="match status" value="1"/>
</dbReference>
<evidence type="ECO:0000256" key="9">
    <source>
        <dbReference type="ARBA" id="ARBA00023125"/>
    </source>
</evidence>
<evidence type="ECO:0000256" key="10">
    <source>
        <dbReference type="ARBA" id="ARBA00023172"/>
    </source>
</evidence>
<evidence type="ECO:0000256" key="3">
    <source>
        <dbReference type="ARBA" id="ARBA00022722"/>
    </source>
</evidence>
<keyword evidence="3" id="KW-0540">Nuclease</keyword>
<dbReference type="Gene3D" id="3.30.420.10">
    <property type="entry name" value="Ribonuclease H-like superfamily/Ribonuclease H"/>
    <property type="match status" value="1"/>
</dbReference>
<dbReference type="GO" id="GO:0046872">
    <property type="term" value="F:metal ion binding"/>
    <property type="evidence" value="ECO:0007669"/>
    <property type="project" value="UniProtKB-KW"/>
</dbReference>
<organism evidence="12">
    <name type="scientific">uncultured marine group II/III euryarchaeote KM3_86_F07</name>
    <dbReference type="NCBI Taxonomy" id="1456529"/>
    <lineage>
        <taxon>Archaea</taxon>
        <taxon>Methanobacteriati</taxon>
        <taxon>Methanobacteriota</taxon>
        <taxon>environmental samples</taxon>
    </lineage>
</organism>
<dbReference type="PANTHER" id="PTHR30194">
    <property type="entry name" value="CROSSOVER JUNCTION ENDODEOXYRIBONUCLEASE RUVC"/>
    <property type="match status" value="1"/>
</dbReference>
<evidence type="ECO:0000256" key="8">
    <source>
        <dbReference type="ARBA" id="ARBA00022842"/>
    </source>
</evidence>
<evidence type="ECO:0000256" key="2">
    <source>
        <dbReference type="ARBA" id="ARBA00022490"/>
    </source>
</evidence>
<evidence type="ECO:0000256" key="1">
    <source>
        <dbReference type="ARBA" id="ARBA00009518"/>
    </source>
</evidence>
<reference evidence="12" key="1">
    <citation type="journal article" date="2014" name="Genome Biol. Evol.">
        <title>Pangenome evidence for extensive interdomain horizontal transfer affecting lineage core and shell genes in uncultured planktonic thaumarchaeota and euryarchaeota.</title>
        <authorList>
            <person name="Deschamps P."/>
            <person name="Zivanovic Y."/>
            <person name="Moreira D."/>
            <person name="Rodriguez-Valera F."/>
            <person name="Lopez-Garcia P."/>
        </authorList>
    </citation>
    <scope>NUCLEOTIDE SEQUENCE</scope>
</reference>
<dbReference type="EMBL" id="KF901135">
    <property type="protein sequence ID" value="AIF19328.1"/>
    <property type="molecule type" value="Genomic_DNA"/>
</dbReference>
<evidence type="ECO:0000313" key="12">
    <source>
        <dbReference type="EMBL" id="AIF19328.1"/>
    </source>
</evidence>
<dbReference type="InterPro" id="IPR002176">
    <property type="entry name" value="X-over_junc_endoDNase_RuvC"/>
</dbReference>
<evidence type="ECO:0000256" key="6">
    <source>
        <dbReference type="ARBA" id="ARBA00022763"/>
    </source>
</evidence>
<keyword evidence="7 12" id="KW-0378">Hydrolase</keyword>
<proteinExistence type="inferred from homology"/>
<dbReference type="EC" id="3.1.22.4" evidence="12"/>
<dbReference type="InterPro" id="IPR020563">
    <property type="entry name" value="X-over_junc_endoDNase_Mg_BS"/>
</dbReference>
<keyword evidence="4" id="KW-0479">Metal-binding</keyword>
<dbReference type="PROSITE" id="PS01321">
    <property type="entry name" value="RUVC"/>
    <property type="match status" value="1"/>
</dbReference>
<dbReference type="FunFam" id="3.30.420.10:FF:000002">
    <property type="entry name" value="Crossover junction endodeoxyribonuclease RuvC"/>
    <property type="match status" value="1"/>
</dbReference>
<evidence type="ECO:0000256" key="7">
    <source>
        <dbReference type="ARBA" id="ARBA00022801"/>
    </source>
</evidence>
<dbReference type="GO" id="GO:0008821">
    <property type="term" value="F:crossover junction DNA endonuclease activity"/>
    <property type="evidence" value="ECO:0007669"/>
    <property type="project" value="InterPro"/>
</dbReference>
<keyword evidence="8" id="KW-0460">Magnesium</keyword>
<dbReference type="GO" id="GO:0006310">
    <property type="term" value="P:DNA recombination"/>
    <property type="evidence" value="ECO:0007669"/>
    <property type="project" value="UniProtKB-KW"/>
</dbReference>
<dbReference type="GO" id="GO:0006281">
    <property type="term" value="P:DNA repair"/>
    <property type="evidence" value="ECO:0007669"/>
    <property type="project" value="UniProtKB-KW"/>
</dbReference>
<protein>
    <submittedName>
        <fullName evidence="12">Holliday junction resolvase (RuvC)</fullName>
        <ecNumber evidence="12">3.1.22.4</ecNumber>
    </submittedName>
</protein>
<dbReference type="CDD" id="cd16962">
    <property type="entry name" value="RuvC"/>
    <property type="match status" value="1"/>
</dbReference>
<dbReference type="AlphaFoldDB" id="A0A075HZW8"/>
<dbReference type="PRINTS" id="PR00696">
    <property type="entry name" value="RSOLVASERUVC"/>
</dbReference>
<gene>
    <name evidence="12" type="primary">ruvC</name>
</gene>
<accession>A0A075HZW8</accession>
<keyword evidence="11" id="KW-0234">DNA repair</keyword>
<name>A0A075HZW8_9EURY</name>
<keyword evidence="6" id="KW-0227">DNA damage</keyword>
<keyword evidence="9" id="KW-0238">DNA-binding</keyword>
<keyword evidence="2" id="KW-0963">Cytoplasm</keyword>
<comment type="similarity">
    <text evidence="1">Belongs to the RuvC family.</text>
</comment>
<dbReference type="SUPFAM" id="SSF53098">
    <property type="entry name" value="Ribonuclease H-like"/>
    <property type="match status" value="1"/>
</dbReference>
<dbReference type="GO" id="GO:0003677">
    <property type="term" value="F:DNA binding"/>
    <property type="evidence" value="ECO:0007669"/>
    <property type="project" value="UniProtKB-KW"/>
</dbReference>
<keyword evidence="10" id="KW-0233">DNA recombination</keyword>
<evidence type="ECO:0000256" key="4">
    <source>
        <dbReference type="ARBA" id="ARBA00022723"/>
    </source>
</evidence>
<dbReference type="NCBIfam" id="TIGR00228">
    <property type="entry name" value="ruvC"/>
    <property type="match status" value="1"/>
</dbReference>
<dbReference type="InterPro" id="IPR036397">
    <property type="entry name" value="RNaseH_sf"/>
</dbReference>
<sequence length="169" mass="17903">MTALRVLGIDPGSRVTGVGVVEADGQSLRHVHSACIRVGEGDLGPRLASIYRGVADVIDQHGPEEVALEQVFLARNPHAALVLGHARGSALLAAVHRQRVVAHYSALEIKRAVVGTGRAAKEQVQHMVKMLLGLERNPPADAADALACAICHIHTRQMAARVSSREQAG</sequence>